<keyword evidence="6" id="KW-0282">Flagellum</keyword>
<keyword evidence="4" id="KW-1005">Bacterial flagellum biogenesis</keyword>
<evidence type="ECO:0000313" key="7">
    <source>
        <dbReference type="Proteomes" id="UP000637513"/>
    </source>
</evidence>
<dbReference type="Gene3D" id="1.20.120.340">
    <property type="entry name" value="Flagellar protein FliS"/>
    <property type="match status" value="1"/>
</dbReference>
<reference evidence="6 7" key="1">
    <citation type="submission" date="2020-08" db="EMBL/GenBank/DDBJ databases">
        <title>Genome public.</title>
        <authorList>
            <person name="Liu C."/>
            <person name="Sun Q."/>
        </authorList>
    </citation>
    <scope>NUCLEOTIDE SEQUENCE [LARGE SCALE GENOMIC DNA]</scope>
    <source>
        <strain evidence="6 7">BX3</strain>
    </source>
</reference>
<comment type="subcellular location">
    <subcellularLocation>
        <location evidence="1">Cytoplasm</location>
        <location evidence="1">Cytosol</location>
    </subcellularLocation>
</comment>
<keyword evidence="6" id="KW-0966">Cell projection</keyword>
<dbReference type="InterPro" id="IPR036584">
    <property type="entry name" value="FliS_sf"/>
</dbReference>
<dbReference type="PANTHER" id="PTHR34773">
    <property type="entry name" value="FLAGELLAR SECRETION CHAPERONE FLIS"/>
    <property type="match status" value="1"/>
</dbReference>
<comment type="caution">
    <text evidence="6">The sequence shown here is derived from an EMBL/GenBank/DDBJ whole genome shotgun (WGS) entry which is preliminary data.</text>
</comment>
<evidence type="ECO:0000256" key="4">
    <source>
        <dbReference type="ARBA" id="ARBA00022795"/>
    </source>
</evidence>
<dbReference type="SUPFAM" id="SSF101116">
    <property type="entry name" value="Flagellar export chaperone FliS"/>
    <property type="match status" value="1"/>
</dbReference>
<dbReference type="InterPro" id="IPR003713">
    <property type="entry name" value="FliS"/>
</dbReference>
<comment type="similarity">
    <text evidence="2">Belongs to the FliS family.</text>
</comment>
<proteinExistence type="inferred from homology"/>
<gene>
    <name evidence="6" type="ORF">H8700_01055</name>
</gene>
<dbReference type="Proteomes" id="UP000637513">
    <property type="component" value="Unassembled WGS sequence"/>
</dbReference>
<keyword evidence="5" id="KW-0143">Chaperone</keyword>
<evidence type="ECO:0000313" key="6">
    <source>
        <dbReference type="EMBL" id="MBC8556313.1"/>
    </source>
</evidence>
<evidence type="ECO:0000256" key="3">
    <source>
        <dbReference type="ARBA" id="ARBA00022490"/>
    </source>
</evidence>
<evidence type="ECO:0000256" key="2">
    <source>
        <dbReference type="ARBA" id="ARBA00008787"/>
    </source>
</evidence>
<evidence type="ECO:0000256" key="1">
    <source>
        <dbReference type="ARBA" id="ARBA00004514"/>
    </source>
</evidence>
<sequence length="159" mass="18304">MTQTQKKEYTARVAQANRSELVVIIYELFFIAMDEAEQAFKKGKLEEGVKEIKRAEGFLQELMGSLDKRYEVAQNLMNLYRYVYEQLIFSAIRRKMVHADTVREVMGKLKDAFIEVAKEDDSAPVMENTQQLYAGLTYGKGALNEVLLSDDADNRGYRI</sequence>
<name>A0ABR7MSX1_9FIRM</name>
<dbReference type="Pfam" id="PF02561">
    <property type="entry name" value="FliS"/>
    <property type="match status" value="1"/>
</dbReference>
<keyword evidence="7" id="KW-1185">Reference proteome</keyword>
<organism evidence="6 7">
    <name type="scientific">Jutongia hominis</name>
    <dbReference type="NCBI Taxonomy" id="2763664"/>
    <lineage>
        <taxon>Bacteria</taxon>
        <taxon>Bacillati</taxon>
        <taxon>Bacillota</taxon>
        <taxon>Clostridia</taxon>
        <taxon>Lachnospirales</taxon>
        <taxon>Lachnospiraceae</taxon>
        <taxon>Jutongia</taxon>
    </lineage>
</organism>
<dbReference type="CDD" id="cd16098">
    <property type="entry name" value="FliS"/>
    <property type="match status" value="1"/>
</dbReference>
<protein>
    <submittedName>
        <fullName evidence="6">Flagellar protein FliS</fullName>
    </submittedName>
</protein>
<accession>A0ABR7MSX1</accession>
<dbReference type="PANTHER" id="PTHR34773:SF1">
    <property type="entry name" value="FLAGELLAR SECRETION CHAPERONE FLIS"/>
    <property type="match status" value="1"/>
</dbReference>
<evidence type="ECO:0000256" key="5">
    <source>
        <dbReference type="ARBA" id="ARBA00023186"/>
    </source>
</evidence>
<dbReference type="EMBL" id="JACRSW010000001">
    <property type="protein sequence ID" value="MBC8556313.1"/>
    <property type="molecule type" value="Genomic_DNA"/>
</dbReference>
<keyword evidence="6" id="KW-0969">Cilium</keyword>
<keyword evidence="3" id="KW-0963">Cytoplasm</keyword>
<dbReference type="RefSeq" id="WP_249302354.1">
    <property type="nucleotide sequence ID" value="NZ_JACRSW010000001.1"/>
</dbReference>